<dbReference type="EMBL" id="CAJNOH010000329">
    <property type="protein sequence ID" value="CAF1002250.1"/>
    <property type="molecule type" value="Genomic_DNA"/>
</dbReference>
<dbReference type="Proteomes" id="UP000663854">
    <property type="component" value="Unassembled WGS sequence"/>
</dbReference>
<dbReference type="EMBL" id="CAJNOL010000931">
    <property type="protein sequence ID" value="CAF1242517.1"/>
    <property type="molecule type" value="Genomic_DNA"/>
</dbReference>
<evidence type="ECO:0000313" key="4">
    <source>
        <dbReference type="Proteomes" id="UP000663870"/>
    </source>
</evidence>
<accession>A0A814GYJ3</accession>
<evidence type="ECO:0000313" key="3">
    <source>
        <dbReference type="Proteomes" id="UP000663854"/>
    </source>
</evidence>
<dbReference type="Proteomes" id="UP000663870">
    <property type="component" value="Unassembled WGS sequence"/>
</dbReference>
<reference evidence="1" key="1">
    <citation type="submission" date="2021-02" db="EMBL/GenBank/DDBJ databases">
        <authorList>
            <person name="Nowell W R."/>
        </authorList>
    </citation>
    <scope>NUCLEOTIDE SEQUENCE</scope>
</reference>
<name>A0A814GYJ3_9BILA</name>
<evidence type="ECO:0000313" key="1">
    <source>
        <dbReference type="EMBL" id="CAF1002250.1"/>
    </source>
</evidence>
<gene>
    <name evidence="2" type="ORF">JXQ802_LOCUS26538</name>
    <name evidence="1" type="ORF">PYM288_LOCUS14668</name>
</gene>
<protein>
    <submittedName>
        <fullName evidence="1">Uncharacterized protein</fullName>
    </submittedName>
</protein>
<evidence type="ECO:0000313" key="2">
    <source>
        <dbReference type="EMBL" id="CAF1242517.1"/>
    </source>
</evidence>
<comment type="caution">
    <text evidence="1">The sequence shown here is derived from an EMBL/GenBank/DDBJ whole genome shotgun (WGS) entry which is preliminary data.</text>
</comment>
<dbReference type="AlphaFoldDB" id="A0A814GYJ3"/>
<sequence length="265" mass="32243">MSNTIIDLNENQLLFLPYYKNLLPKSINNEINISKKNSKRYSSSSSYRQRLERIKTNCQLIRQRRRRYLFPILPIELRPSLFQQRYYKSGSLELLNVNNNHWQSTNFLRLSDEYLYKCKYAIYSSTNRYFKQNEFYRFLRDIFSYTFSTKEYHNDLYICQLCHYKFSTKNMFDLHLNRRSVSIQYRCLTCQSLIKTMNPCQAYYHLLLHNNNITKEKRIGQLNINYDCESYLKEFKSTEKTTSKFILLIKIYFITVIDLGDLWQV</sequence>
<organism evidence="1 3">
    <name type="scientific">Rotaria sordida</name>
    <dbReference type="NCBI Taxonomy" id="392033"/>
    <lineage>
        <taxon>Eukaryota</taxon>
        <taxon>Metazoa</taxon>
        <taxon>Spiralia</taxon>
        <taxon>Gnathifera</taxon>
        <taxon>Rotifera</taxon>
        <taxon>Eurotatoria</taxon>
        <taxon>Bdelloidea</taxon>
        <taxon>Philodinida</taxon>
        <taxon>Philodinidae</taxon>
        <taxon>Rotaria</taxon>
    </lineage>
</organism>
<keyword evidence="4" id="KW-1185">Reference proteome</keyword>
<proteinExistence type="predicted"/>